<protein>
    <recommendedName>
        <fullName evidence="4">DUF5668 domain-containing protein</fullName>
    </recommendedName>
</protein>
<dbReference type="EMBL" id="BOVJ01000026">
    <property type="protein sequence ID" value="GIQ62336.1"/>
    <property type="molecule type" value="Genomic_DNA"/>
</dbReference>
<feature type="transmembrane region" description="Helical" evidence="1">
    <location>
        <begin position="136"/>
        <end position="154"/>
    </location>
</feature>
<feature type="transmembrane region" description="Helical" evidence="1">
    <location>
        <begin position="7"/>
        <end position="27"/>
    </location>
</feature>
<keyword evidence="1" id="KW-0472">Membrane</keyword>
<keyword evidence="1" id="KW-1133">Transmembrane helix</keyword>
<sequence>MVKNKYSAGIFILLAGIVILLGKLGVFSFIGSVFWPLFILVPGILLHVLFFGRLLPAVVLIPGGMLCVYALLFLFCTVSGWDNMKYVWPFFILGLAVGLYEFYLFESSRPRFAFTASVALAAVSAAAFALILLWKWGVYLIAIALIAVGAWMMYGRKARSRW</sequence>
<evidence type="ECO:0000313" key="2">
    <source>
        <dbReference type="EMBL" id="GIQ62336.1"/>
    </source>
</evidence>
<feature type="transmembrane region" description="Helical" evidence="1">
    <location>
        <begin position="58"/>
        <end position="80"/>
    </location>
</feature>
<accession>A0ABQ4N2E7</accession>
<keyword evidence="1" id="KW-0812">Transmembrane</keyword>
<evidence type="ECO:0000313" key="3">
    <source>
        <dbReference type="Proteomes" id="UP000680304"/>
    </source>
</evidence>
<feature type="transmembrane region" description="Helical" evidence="1">
    <location>
        <begin position="86"/>
        <end position="105"/>
    </location>
</feature>
<feature type="transmembrane region" description="Helical" evidence="1">
    <location>
        <begin position="33"/>
        <end position="51"/>
    </location>
</feature>
<keyword evidence="3" id="KW-1185">Reference proteome</keyword>
<gene>
    <name evidence="2" type="ORF">PACILC2_09040</name>
</gene>
<organism evidence="2 3">
    <name type="scientific">Paenibacillus cisolokensis</name>
    <dbReference type="NCBI Taxonomy" id="1658519"/>
    <lineage>
        <taxon>Bacteria</taxon>
        <taxon>Bacillati</taxon>
        <taxon>Bacillota</taxon>
        <taxon>Bacilli</taxon>
        <taxon>Bacillales</taxon>
        <taxon>Paenibacillaceae</taxon>
        <taxon>Paenibacillus</taxon>
    </lineage>
</organism>
<proteinExistence type="predicted"/>
<comment type="caution">
    <text evidence="2">The sequence shown here is derived from an EMBL/GenBank/DDBJ whole genome shotgun (WGS) entry which is preliminary data.</text>
</comment>
<dbReference type="RefSeq" id="WP_062492376.1">
    <property type="nucleotide sequence ID" value="NZ_BOVJ01000026.1"/>
</dbReference>
<evidence type="ECO:0008006" key="4">
    <source>
        <dbReference type="Google" id="ProtNLM"/>
    </source>
</evidence>
<feature type="transmembrane region" description="Helical" evidence="1">
    <location>
        <begin position="112"/>
        <end position="130"/>
    </location>
</feature>
<name>A0ABQ4N2E7_9BACL</name>
<dbReference type="Proteomes" id="UP000680304">
    <property type="component" value="Unassembled WGS sequence"/>
</dbReference>
<reference evidence="2 3" key="1">
    <citation type="submission" date="2021-04" db="EMBL/GenBank/DDBJ databases">
        <title>Draft genome sequence of Paenibacillus cisolokensis, LC2-13A.</title>
        <authorList>
            <person name="Uke A."/>
            <person name="Chhe C."/>
            <person name="Baramee S."/>
            <person name="Kosugi A."/>
        </authorList>
    </citation>
    <scope>NUCLEOTIDE SEQUENCE [LARGE SCALE GENOMIC DNA]</scope>
    <source>
        <strain evidence="2 3">LC2-13A</strain>
    </source>
</reference>
<evidence type="ECO:0000256" key="1">
    <source>
        <dbReference type="SAM" id="Phobius"/>
    </source>
</evidence>